<feature type="transmembrane region" description="Helical" evidence="7">
    <location>
        <begin position="491"/>
        <end position="516"/>
    </location>
</feature>
<dbReference type="InterPro" id="IPR008795">
    <property type="entry name" value="Prominin"/>
</dbReference>
<keyword evidence="4 7" id="KW-1133">Transmembrane helix</keyword>
<gene>
    <name evidence="10" type="primary">prom1a</name>
</gene>
<dbReference type="PANTHER" id="PTHR22730:SF3">
    <property type="entry name" value="PROMININ-1"/>
    <property type="match status" value="1"/>
</dbReference>
<dbReference type="GO" id="GO:0005929">
    <property type="term" value="C:cilium"/>
    <property type="evidence" value="ECO:0007669"/>
    <property type="project" value="TreeGrafter"/>
</dbReference>
<keyword evidence="3 7" id="KW-0812">Transmembrane</keyword>
<dbReference type="FunCoup" id="A0A6J2VPU9">
    <property type="interactions" value="545"/>
</dbReference>
<dbReference type="Proteomes" id="UP000504632">
    <property type="component" value="Chromosome 1"/>
</dbReference>
<dbReference type="AlphaFoldDB" id="A0A6J2VPU9"/>
<evidence type="ECO:0000256" key="5">
    <source>
        <dbReference type="ARBA" id="ARBA00023136"/>
    </source>
</evidence>
<comment type="subcellular location">
    <subcellularLocation>
        <location evidence="1">Cell projection</location>
        <location evidence="1">Microvillus membrane</location>
        <topology evidence="1">Multi-pass membrane protein</topology>
    </subcellularLocation>
</comment>
<evidence type="ECO:0000256" key="8">
    <source>
        <dbReference type="SAM" id="SignalP"/>
    </source>
</evidence>
<feature type="transmembrane region" description="Helical" evidence="7">
    <location>
        <begin position="101"/>
        <end position="134"/>
    </location>
</feature>
<feature type="transmembrane region" description="Helical" evidence="7">
    <location>
        <begin position="155"/>
        <end position="178"/>
    </location>
</feature>
<proteinExistence type="inferred from homology"/>
<protein>
    <submittedName>
        <fullName evidence="10">Prominin-1-A</fullName>
    </submittedName>
</protein>
<sequence>MLWKTGLLLLCWGLTSGELQATESRAPSLDFGFVPAGVYETLAHYEPGPIGMLFHMVHAFLHVVQPNPFPEDLVIRIVEDEFGAIQSEYQKPENIVLTLQVIYYEIGFVVCAVFGLLFAVLLPLVGLLFCLCRCCDNCGGEMHQRQRKNAECQRGLLTTLLFTTSLIITAGVLCAYTANQNLTSQLKGMRRLVNSNLRDLHTFANDTPAQIDYLISQYATAKNKVLTDLDNIGPLLGNKIHEELSKDVRPALDGVLHMAGVRVEKVIKAMRDTKEALVDLSVSVELLQEGTGRLESNLSQVRSGLRNSLKDPACSDTASPTAQVCRSIRSSLSKLHISANYSGLPNVTEPLAKLHTVLKTDLSHVVQRGFLSFNNTPTMVTDQTRNIVEGVRDLLDVIGTNITSFSKMFPVHSSVTNFTIFISHMHSRIEDFYPEINQIDFYRWVCCITLCCMVVMVLTFNYLGLLCGILGYDRHASPTTRGCISNTGGNLLMAGVGFSFMFSWVLMGVVTATFLVGGNLEKLVCEPFHTKQVFKVLDAPYLINPTWKNFIPGYLYNDPDMDLTAESLYSDCKENRGIYSALHLDKIFNVSAFLNSNVYTKDVSRNFNGVRVDLRGIILLESEGKQNLISFTETGVGEINYAAYTEEINKGVTLVDLLSFASDLDSYSEQLPRGTLQTALRGHASTLRQIHNQQVIPLEQSMKFVRARSSLNQSISLLEKTTSDLPNKVNEVLTSINEAQYLISENATFVVNQEAEKYRTTIIGYFSQYIEWVLTSLAMEVAACKPLSNMVDTAEIVACSYVLDSMNTFWFGLGCSTLFLLPNIILSVKLAKYYRRMDTEDVYDDIDTIPMKTMEISSNGYYSELFEVIRLPVKTSIPTYDTMTRFPRASAPPRHADW</sequence>
<evidence type="ECO:0000256" key="3">
    <source>
        <dbReference type="ARBA" id="ARBA00022692"/>
    </source>
</evidence>
<evidence type="ECO:0000313" key="10">
    <source>
        <dbReference type="RefSeq" id="XP_030633809.1"/>
    </source>
</evidence>
<comment type="similarity">
    <text evidence="2">Belongs to the prominin family.</text>
</comment>
<organism evidence="9 10">
    <name type="scientific">Chanos chanos</name>
    <name type="common">Milkfish</name>
    <name type="synonym">Mugil chanos</name>
    <dbReference type="NCBI Taxonomy" id="29144"/>
    <lineage>
        <taxon>Eukaryota</taxon>
        <taxon>Metazoa</taxon>
        <taxon>Chordata</taxon>
        <taxon>Craniata</taxon>
        <taxon>Vertebrata</taxon>
        <taxon>Euteleostomi</taxon>
        <taxon>Actinopterygii</taxon>
        <taxon>Neopterygii</taxon>
        <taxon>Teleostei</taxon>
        <taxon>Ostariophysi</taxon>
        <taxon>Gonorynchiformes</taxon>
        <taxon>Chanidae</taxon>
        <taxon>Chanos</taxon>
    </lineage>
</organism>
<dbReference type="Pfam" id="PF05478">
    <property type="entry name" value="Prominin"/>
    <property type="match status" value="1"/>
</dbReference>
<dbReference type="GO" id="GO:0009986">
    <property type="term" value="C:cell surface"/>
    <property type="evidence" value="ECO:0007669"/>
    <property type="project" value="TreeGrafter"/>
</dbReference>
<feature type="chain" id="PRO_5026665887" evidence="8">
    <location>
        <begin position="18"/>
        <end position="898"/>
    </location>
</feature>
<dbReference type="OrthoDB" id="6229420at2759"/>
<keyword evidence="8" id="KW-0732">Signal</keyword>
<feature type="transmembrane region" description="Helical" evidence="7">
    <location>
        <begin position="441"/>
        <end position="470"/>
    </location>
</feature>
<evidence type="ECO:0000256" key="6">
    <source>
        <dbReference type="ARBA" id="ARBA00023180"/>
    </source>
</evidence>
<evidence type="ECO:0000256" key="7">
    <source>
        <dbReference type="SAM" id="Phobius"/>
    </source>
</evidence>
<feature type="signal peptide" evidence="8">
    <location>
        <begin position="1"/>
        <end position="17"/>
    </location>
</feature>
<dbReference type="GO" id="GO:0031528">
    <property type="term" value="C:microvillus membrane"/>
    <property type="evidence" value="ECO:0007669"/>
    <property type="project" value="UniProtKB-SubCell"/>
</dbReference>
<evidence type="ECO:0000313" key="9">
    <source>
        <dbReference type="Proteomes" id="UP000504632"/>
    </source>
</evidence>
<keyword evidence="6" id="KW-0325">Glycoprotein</keyword>
<name>A0A6J2VPU9_CHACN</name>
<dbReference type="GO" id="GO:0015485">
    <property type="term" value="F:cholesterol binding"/>
    <property type="evidence" value="ECO:0007669"/>
    <property type="project" value="TreeGrafter"/>
</dbReference>
<evidence type="ECO:0000256" key="1">
    <source>
        <dbReference type="ARBA" id="ARBA00004475"/>
    </source>
</evidence>
<dbReference type="CTD" id="322857"/>
<accession>A0A6J2VPU9</accession>
<evidence type="ECO:0000256" key="2">
    <source>
        <dbReference type="ARBA" id="ARBA00006058"/>
    </source>
</evidence>
<dbReference type="RefSeq" id="XP_030633809.1">
    <property type="nucleotide sequence ID" value="XM_030777949.1"/>
</dbReference>
<dbReference type="PANTHER" id="PTHR22730">
    <property type="entry name" value="PROMININ PROM PROTEIN"/>
    <property type="match status" value="1"/>
</dbReference>
<evidence type="ECO:0000256" key="4">
    <source>
        <dbReference type="ARBA" id="ARBA00022989"/>
    </source>
</evidence>
<dbReference type="InParanoid" id="A0A6J2VPU9"/>
<reference evidence="10" key="1">
    <citation type="submission" date="2025-08" db="UniProtKB">
        <authorList>
            <consortium name="RefSeq"/>
        </authorList>
    </citation>
    <scope>IDENTIFICATION</scope>
</reference>
<dbReference type="GeneID" id="115814974"/>
<dbReference type="GO" id="GO:0016324">
    <property type="term" value="C:apical plasma membrane"/>
    <property type="evidence" value="ECO:0007669"/>
    <property type="project" value="TreeGrafter"/>
</dbReference>
<feature type="transmembrane region" description="Helical" evidence="7">
    <location>
        <begin position="809"/>
        <end position="828"/>
    </location>
</feature>
<keyword evidence="9" id="KW-1185">Reference proteome</keyword>
<keyword evidence="5 7" id="KW-0472">Membrane</keyword>
<dbReference type="GO" id="GO:0071914">
    <property type="term" value="C:prominosome"/>
    <property type="evidence" value="ECO:0007669"/>
    <property type="project" value="TreeGrafter"/>
</dbReference>